<dbReference type="InterPro" id="IPR013519">
    <property type="entry name" value="Int_alpha_beta-p"/>
</dbReference>
<dbReference type="AlphaFoldDB" id="A0A554MU30"/>
<evidence type="ECO:0008006" key="7">
    <source>
        <dbReference type="Google" id="ProtNLM"/>
    </source>
</evidence>
<gene>
    <name evidence="5" type="ORF">DP107_18885</name>
</gene>
<accession>A0A554MU30</accession>
<dbReference type="InterPro" id="IPR006311">
    <property type="entry name" value="TAT_signal"/>
</dbReference>
<feature type="compositionally biased region" description="Low complexity" evidence="4">
    <location>
        <begin position="443"/>
        <end position="459"/>
    </location>
</feature>
<evidence type="ECO:0000313" key="5">
    <source>
        <dbReference type="EMBL" id="TSD08643.1"/>
    </source>
</evidence>
<keyword evidence="2" id="KW-0677">Repeat</keyword>
<dbReference type="SMART" id="SM00191">
    <property type="entry name" value="Int_alpha"/>
    <property type="match status" value="5"/>
</dbReference>
<dbReference type="InterPro" id="IPR011043">
    <property type="entry name" value="Gal_Oxase/kelch_b-propeller"/>
</dbReference>
<dbReference type="Gene3D" id="2.130.10.130">
    <property type="entry name" value="Integrin alpha, N-terminal"/>
    <property type="match status" value="3"/>
</dbReference>
<evidence type="ECO:0000313" key="6">
    <source>
        <dbReference type="Proteomes" id="UP000319894"/>
    </source>
</evidence>
<dbReference type="SUPFAM" id="SSF50965">
    <property type="entry name" value="Galactose oxidase, central domain"/>
    <property type="match status" value="1"/>
</dbReference>
<evidence type="ECO:0000256" key="1">
    <source>
        <dbReference type="ARBA" id="ARBA00022729"/>
    </source>
</evidence>
<dbReference type="PROSITE" id="PS51318">
    <property type="entry name" value="TAT"/>
    <property type="match status" value="1"/>
</dbReference>
<keyword evidence="6" id="KW-1185">Reference proteome</keyword>
<keyword evidence="1" id="KW-0732">Signal</keyword>
<dbReference type="RefSeq" id="WP_144263651.1">
    <property type="nucleotide sequence ID" value="NZ_QMDX01000031.1"/>
</dbReference>
<proteinExistence type="predicted"/>
<evidence type="ECO:0000256" key="2">
    <source>
        <dbReference type="ARBA" id="ARBA00022737"/>
    </source>
</evidence>
<feature type="region of interest" description="Disordered" evidence="4">
    <location>
        <begin position="443"/>
        <end position="464"/>
    </location>
</feature>
<feature type="compositionally biased region" description="Low complexity" evidence="4">
    <location>
        <begin position="59"/>
        <end position="84"/>
    </location>
</feature>
<evidence type="ECO:0000256" key="4">
    <source>
        <dbReference type="SAM" id="MobiDB-lite"/>
    </source>
</evidence>
<dbReference type="PANTHER" id="PTHR36220:SF1">
    <property type="entry name" value="GAMMA TUBULIN COMPLEX COMPONENT C-TERMINAL DOMAIN-CONTAINING PROTEIN"/>
    <property type="match status" value="1"/>
</dbReference>
<evidence type="ECO:0000256" key="3">
    <source>
        <dbReference type="ARBA" id="ARBA00023180"/>
    </source>
</evidence>
<reference evidence="5 6" key="1">
    <citation type="submission" date="2018-06" db="EMBL/GenBank/DDBJ databases">
        <title>Natronomonas sp. F16-60 a new haloarchaeon isolated from a solar saltern of Isla Cristina, Huelva, Spain.</title>
        <authorList>
            <person name="Duran-Viseras A."/>
            <person name="Sanchez-Porro C."/>
            <person name="Ventosa A."/>
        </authorList>
    </citation>
    <scope>NUCLEOTIDE SEQUENCE [LARGE SCALE GENOMIC DNA]</scope>
    <source>
        <strain evidence="5 6">F16-60</strain>
    </source>
</reference>
<dbReference type="Pfam" id="PF14312">
    <property type="entry name" value="FG-GAP_2"/>
    <property type="match status" value="7"/>
</dbReference>
<protein>
    <recommendedName>
        <fullName evidence="7">FG-GAP repeat-containing protein</fullName>
    </recommendedName>
</protein>
<dbReference type="Proteomes" id="UP000319894">
    <property type="component" value="Unassembled WGS sequence"/>
</dbReference>
<dbReference type="PANTHER" id="PTHR36220">
    <property type="entry name" value="UNNAMED PRODUCT"/>
    <property type="match status" value="1"/>
</dbReference>
<feature type="region of interest" description="Disordered" evidence="4">
    <location>
        <begin position="53"/>
        <end position="86"/>
    </location>
</feature>
<sequence>MRDERDADSSPTQANRCSRRSLLRRGIAGLALTGSGVATTPVTARSAESVVRRSAGFAQTQPSPQFSQQQKLAASDGDSGDSFGQSVAVSADGTTALIAAFEDEDPNGDRAGSAYVFTESGGASPQQKLAADDGDIDDGFGVSVSLSDDGTTALIGAADVDERDDDDETGPGSAYVFTESGGNWSQQQKLTATDRDTADVFGEAVSLSDDGTTALIGASGDESAYIFTESGGTWSQQQKLSATDGDGGGIFGNSVSLSNDGTTALIGDFGSAFIFTKSEGRWDQQQKLTPADGTRANFGSVTIANDGTTVLIGALSGANSNGDRAGSAFVFTRNDQSWSQRQKLIATDGDSGDNFGRSVSLSADGTTAVIGADADENSNGDRAGATYVFSRSDGSWSQQQKLTADDGESNSFFGRSVSVSDDGTTSLIGAPFASANGSSGGSAYIFSGGDQQDPAPGDGSETPVALSLEAPGTVQPGETVTVTAELTNRDVPEPSSGSIELTAVPEPLSLSSDSENPVFLGFAGNALPARGESVAQQFEINVPEEAAVEQELTLEAVAVVQNDTDERNTTTTQTVTISNQQDPVQRFDTNGEPGIQGDEVLDTISEFNEDGDVKATDVLDVISAFNENSG</sequence>
<dbReference type="EMBL" id="QMDX01000031">
    <property type="protein sequence ID" value="TSD08643.1"/>
    <property type="molecule type" value="Genomic_DNA"/>
</dbReference>
<dbReference type="InterPro" id="IPR013517">
    <property type="entry name" value="FG-GAP"/>
</dbReference>
<comment type="caution">
    <text evidence="5">The sequence shown here is derived from an EMBL/GenBank/DDBJ whole genome shotgun (WGS) entry which is preliminary data.</text>
</comment>
<dbReference type="InParanoid" id="A0A554MU30"/>
<dbReference type="OrthoDB" id="242361at2157"/>
<dbReference type="InterPro" id="IPR028994">
    <property type="entry name" value="Integrin_alpha_N"/>
</dbReference>
<feature type="region of interest" description="Disordered" evidence="4">
    <location>
        <begin position="1"/>
        <end position="20"/>
    </location>
</feature>
<name>A0A554MU30_9EURY</name>
<organism evidence="5 6">
    <name type="scientific">Haloglomus irregulare</name>
    <dbReference type="NCBI Taxonomy" id="2234134"/>
    <lineage>
        <taxon>Archaea</taxon>
        <taxon>Methanobacteriati</taxon>
        <taxon>Methanobacteriota</taxon>
        <taxon>Stenosarchaea group</taxon>
        <taxon>Halobacteria</taxon>
        <taxon>Halobacteriales</taxon>
        <taxon>Natronomonadaceae</taxon>
        <taxon>Haloglomus</taxon>
    </lineage>
</organism>
<dbReference type="PROSITE" id="PS51470">
    <property type="entry name" value="FG_GAP"/>
    <property type="match status" value="1"/>
</dbReference>
<keyword evidence="3" id="KW-0325">Glycoprotein</keyword>